<accession>A0A803L5Z9</accession>
<evidence type="ECO:0000313" key="2">
    <source>
        <dbReference type="Proteomes" id="UP000596660"/>
    </source>
</evidence>
<sequence length="112" mass="12068">MDGNLRKSLSSNSMYSLNSRLDHLDSTIKYLEDRKCSSTRWTNDGAGHGVVNRNCVPIDLAVMEAQSKGSILDRITSLEERLIQKVVVNTVVVGCGGRRDGVDCTGVVIGGG</sequence>
<dbReference type="PANTHER" id="PTHR34190">
    <property type="entry name" value="EXPRESSED PROTEIN"/>
    <property type="match status" value="1"/>
</dbReference>
<dbReference type="AlphaFoldDB" id="A0A803L5Z9"/>
<name>A0A803L5Z9_CHEQI</name>
<dbReference type="OMA" id="NDKAQSD"/>
<organism evidence="1 2">
    <name type="scientific">Chenopodium quinoa</name>
    <name type="common">Quinoa</name>
    <dbReference type="NCBI Taxonomy" id="63459"/>
    <lineage>
        <taxon>Eukaryota</taxon>
        <taxon>Viridiplantae</taxon>
        <taxon>Streptophyta</taxon>
        <taxon>Embryophyta</taxon>
        <taxon>Tracheophyta</taxon>
        <taxon>Spermatophyta</taxon>
        <taxon>Magnoliopsida</taxon>
        <taxon>eudicotyledons</taxon>
        <taxon>Gunneridae</taxon>
        <taxon>Pentapetalae</taxon>
        <taxon>Caryophyllales</taxon>
        <taxon>Chenopodiaceae</taxon>
        <taxon>Chenopodioideae</taxon>
        <taxon>Atripliceae</taxon>
        <taxon>Chenopodium</taxon>
    </lineage>
</organism>
<dbReference type="EnsemblPlants" id="AUR62007288-RA">
    <property type="protein sequence ID" value="AUR62007288-RA:cds"/>
    <property type="gene ID" value="AUR62007288"/>
</dbReference>
<protein>
    <submittedName>
        <fullName evidence="1">Uncharacterized protein</fullName>
    </submittedName>
</protein>
<dbReference type="Proteomes" id="UP000596660">
    <property type="component" value="Unplaced"/>
</dbReference>
<keyword evidence="2" id="KW-1185">Reference proteome</keyword>
<reference evidence="1" key="2">
    <citation type="submission" date="2021-03" db="UniProtKB">
        <authorList>
            <consortium name="EnsemblPlants"/>
        </authorList>
    </citation>
    <scope>IDENTIFICATION</scope>
</reference>
<proteinExistence type="predicted"/>
<reference evidence="1" key="1">
    <citation type="journal article" date="2017" name="Nature">
        <title>The genome of Chenopodium quinoa.</title>
        <authorList>
            <person name="Jarvis D.E."/>
            <person name="Ho Y.S."/>
            <person name="Lightfoot D.J."/>
            <person name="Schmoeckel S.M."/>
            <person name="Li B."/>
            <person name="Borm T.J.A."/>
            <person name="Ohyanagi H."/>
            <person name="Mineta K."/>
            <person name="Michell C.T."/>
            <person name="Saber N."/>
            <person name="Kharbatia N.M."/>
            <person name="Rupper R.R."/>
            <person name="Sharp A.R."/>
            <person name="Dally N."/>
            <person name="Boughton B.A."/>
            <person name="Woo Y.H."/>
            <person name="Gao G."/>
            <person name="Schijlen E.G.W.M."/>
            <person name="Guo X."/>
            <person name="Momin A.A."/>
            <person name="Negrao S."/>
            <person name="Al-Babili S."/>
            <person name="Gehring C."/>
            <person name="Roessner U."/>
            <person name="Jung C."/>
            <person name="Murphy K."/>
            <person name="Arold S.T."/>
            <person name="Gojobori T."/>
            <person name="van der Linden C.G."/>
            <person name="van Loo E.N."/>
            <person name="Jellen E.N."/>
            <person name="Maughan P.J."/>
            <person name="Tester M."/>
        </authorList>
    </citation>
    <scope>NUCLEOTIDE SEQUENCE [LARGE SCALE GENOMIC DNA]</scope>
    <source>
        <strain evidence="1">cv. PI 614886</strain>
    </source>
</reference>
<dbReference type="PANTHER" id="PTHR34190:SF3">
    <property type="entry name" value="MICROSPORE-SPECIFIC PROMOTER 2"/>
    <property type="match status" value="1"/>
</dbReference>
<dbReference type="Gramene" id="AUR62007288-RA">
    <property type="protein sequence ID" value="AUR62007288-RA:cds"/>
    <property type="gene ID" value="AUR62007288"/>
</dbReference>
<evidence type="ECO:0000313" key="1">
    <source>
        <dbReference type="EnsemblPlants" id="AUR62007288-RA:cds"/>
    </source>
</evidence>